<dbReference type="NCBIfam" id="TIGR02406">
    <property type="entry name" value="ectoine_EctA"/>
    <property type="match status" value="1"/>
</dbReference>
<sequence>MNSDISDSIRFTQPELKDGLAVTDLIQNSPPLDLNSSYCYMLCCSLWAETSVCTWDGDKLIGFVSAFIRPDQPEALFIWQVAVHESARGKQLAKRMILEILKRPSSQPATVLHTTISPDNTASWRMFAGLTRALECESRTFDFLDKELHFHGLHESEELLEIGPFRHP</sequence>
<dbReference type="PROSITE" id="PS51186">
    <property type="entry name" value="GNAT"/>
    <property type="match status" value="1"/>
</dbReference>
<reference evidence="10" key="1">
    <citation type="submission" date="2017-02" db="EMBL/GenBank/DDBJ databases">
        <title>Draft Genome Sequence of the Salt Water Bacterium Oceanospirillum linum ATCC 11336.</title>
        <authorList>
            <person name="Trachtenberg A.M."/>
            <person name="Carney J.G."/>
            <person name="Linnane J.D."/>
            <person name="Rheaume B.A."/>
            <person name="Pitts N.L."/>
            <person name="Mykles D.L."/>
            <person name="Maclea K.S."/>
        </authorList>
    </citation>
    <scope>NUCLEOTIDE SEQUENCE [LARGE SCALE GENOMIC DNA]</scope>
    <source>
        <strain evidence="10">ATCC 11336</strain>
    </source>
</reference>
<dbReference type="Proteomes" id="UP000190064">
    <property type="component" value="Unassembled WGS sequence"/>
</dbReference>
<dbReference type="STRING" id="966.BTA35_0200580"/>
<evidence type="ECO:0000256" key="4">
    <source>
        <dbReference type="ARBA" id="ARBA00017935"/>
    </source>
</evidence>
<dbReference type="GO" id="GO:0033816">
    <property type="term" value="F:diaminobutyrate acetyltransferase activity"/>
    <property type="evidence" value="ECO:0007669"/>
    <property type="project" value="UniProtKB-EC"/>
</dbReference>
<evidence type="ECO:0000256" key="6">
    <source>
        <dbReference type="ARBA" id="ARBA00023315"/>
    </source>
</evidence>
<accession>A0A1T1HE47</accession>
<comment type="pathway">
    <text evidence="1 8">Amine and polyamine biosynthesis; ectoine biosynthesis; L-ectoine from L-aspartate 4-semialdehyde: step 2/3.</text>
</comment>
<feature type="domain" description="N-acetyltransferase" evidence="9">
    <location>
        <begin position="9"/>
        <end position="168"/>
    </location>
</feature>
<protein>
    <recommendedName>
        <fullName evidence="4 8">L-2,4-diaminobutyric acid acetyltransferase</fullName>
        <shortName evidence="8">DABA acetyltransferase</shortName>
        <ecNumber evidence="3 8">2.3.1.178</ecNumber>
    </recommendedName>
</protein>
<keyword evidence="6 8" id="KW-0012">Acyltransferase</keyword>
<dbReference type="GO" id="GO:0019491">
    <property type="term" value="P:ectoine biosynthetic process"/>
    <property type="evidence" value="ECO:0007669"/>
    <property type="project" value="UniProtKB-UniPathway"/>
</dbReference>
<dbReference type="InterPro" id="IPR012772">
    <property type="entry name" value="Ectoine_EctA"/>
</dbReference>
<evidence type="ECO:0000256" key="2">
    <source>
        <dbReference type="ARBA" id="ARBA00010712"/>
    </source>
</evidence>
<comment type="caution">
    <text evidence="10">The sequence shown here is derived from an EMBL/GenBank/DDBJ whole genome shotgun (WGS) entry which is preliminary data.</text>
</comment>
<dbReference type="Gene3D" id="3.40.630.30">
    <property type="match status" value="1"/>
</dbReference>
<evidence type="ECO:0000256" key="1">
    <source>
        <dbReference type="ARBA" id="ARBA00004978"/>
    </source>
</evidence>
<dbReference type="Pfam" id="PF00583">
    <property type="entry name" value="Acetyltransf_1"/>
    <property type="match status" value="1"/>
</dbReference>
<evidence type="ECO:0000256" key="3">
    <source>
        <dbReference type="ARBA" id="ARBA00012355"/>
    </source>
</evidence>
<comment type="catalytic activity">
    <reaction evidence="7 8">
        <text>L-2,4-diaminobutanoate + acetyl-CoA = (2S)-4-acetamido-2-aminobutanoate + CoA + H(+)</text>
        <dbReference type="Rhea" id="RHEA:16901"/>
        <dbReference type="ChEBI" id="CHEBI:15378"/>
        <dbReference type="ChEBI" id="CHEBI:57287"/>
        <dbReference type="ChEBI" id="CHEBI:57288"/>
        <dbReference type="ChEBI" id="CHEBI:58761"/>
        <dbReference type="ChEBI" id="CHEBI:58929"/>
        <dbReference type="EC" id="2.3.1.178"/>
    </reaction>
</comment>
<dbReference type="InterPro" id="IPR016181">
    <property type="entry name" value="Acyl_CoA_acyltransferase"/>
</dbReference>
<evidence type="ECO:0000256" key="7">
    <source>
        <dbReference type="ARBA" id="ARBA00048924"/>
    </source>
</evidence>
<evidence type="ECO:0000313" key="10">
    <source>
        <dbReference type="EMBL" id="OOV88086.1"/>
    </source>
</evidence>
<keyword evidence="11" id="KW-1185">Reference proteome</keyword>
<dbReference type="SUPFAM" id="SSF55729">
    <property type="entry name" value="Acyl-CoA N-acyltransferases (Nat)"/>
    <property type="match status" value="1"/>
</dbReference>
<gene>
    <name evidence="8" type="primary">ectA</name>
    <name evidence="10" type="ORF">BTA35_0200580</name>
</gene>
<organism evidence="10 11">
    <name type="scientific">Oceanospirillum linum</name>
    <dbReference type="NCBI Taxonomy" id="966"/>
    <lineage>
        <taxon>Bacteria</taxon>
        <taxon>Pseudomonadati</taxon>
        <taxon>Pseudomonadota</taxon>
        <taxon>Gammaproteobacteria</taxon>
        <taxon>Oceanospirillales</taxon>
        <taxon>Oceanospirillaceae</taxon>
        <taxon>Oceanospirillum</taxon>
    </lineage>
</organism>
<evidence type="ECO:0000259" key="9">
    <source>
        <dbReference type="PROSITE" id="PS51186"/>
    </source>
</evidence>
<evidence type="ECO:0000256" key="8">
    <source>
        <dbReference type="RuleBase" id="RU365045"/>
    </source>
</evidence>
<dbReference type="CDD" id="cd04301">
    <property type="entry name" value="NAT_SF"/>
    <property type="match status" value="1"/>
</dbReference>
<evidence type="ECO:0000313" key="11">
    <source>
        <dbReference type="Proteomes" id="UP000190064"/>
    </source>
</evidence>
<proteinExistence type="inferred from homology"/>
<keyword evidence="5 8" id="KW-0808">Transferase</keyword>
<evidence type="ECO:0000256" key="5">
    <source>
        <dbReference type="ARBA" id="ARBA00022679"/>
    </source>
</evidence>
<comment type="function">
    <text evidence="8">Catalyzes the acetylation of L-2,4-diaminobutyrate (DABA) to gamma-N-acetyl-alpha,gamma-diaminobutyric acid (ADABA) with acetyl coenzyme A.</text>
</comment>
<dbReference type="UniPathway" id="UPA00067">
    <property type="reaction ID" value="UER00122"/>
</dbReference>
<dbReference type="EC" id="2.3.1.178" evidence="3 8"/>
<dbReference type="AlphaFoldDB" id="A0A1T1HE47"/>
<comment type="similarity">
    <text evidence="2 8">Belongs to the acetyltransferase family. EctA subfamily.</text>
</comment>
<dbReference type="EMBL" id="MTSD02000001">
    <property type="protein sequence ID" value="OOV88086.1"/>
    <property type="molecule type" value="Genomic_DNA"/>
</dbReference>
<name>A0A1T1HE47_OCELI</name>
<dbReference type="RefSeq" id="WP_077242496.1">
    <property type="nucleotide sequence ID" value="NZ_FXTS01000001.1"/>
</dbReference>
<dbReference type="InterPro" id="IPR000182">
    <property type="entry name" value="GNAT_dom"/>
</dbReference>